<comment type="caution">
    <text evidence="1">The sequence shown here is derived from an EMBL/GenBank/DDBJ whole genome shotgun (WGS) entry which is preliminary data.</text>
</comment>
<accession>A0A086PA99</accession>
<dbReference type="PATRIC" id="fig|1219045.3.peg.1553"/>
<keyword evidence="2" id="KW-1185">Reference proteome</keyword>
<gene>
    <name evidence="1" type="ORF">BV98_001519</name>
</gene>
<dbReference type="AlphaFoldDB" id="A0A086PA99"/>
<dbReference type="OrthoDB" id="8910972at2"/>
<dbReference type="EMBL" id="JFZA02000012">
    <property type="protein sequence ID" value="KFG90317.1"/>
    <property type="molecule type" value="Genomic_DNA"/>
</dbReference>
<reference evidence="1" key="1">
    <citation type="submission" date="2014-08" db="EMBL/GenBank/DDBJ databases">
        <title>Draft genome sequences of Sphingobium herbicidovorans.</title>
        <authorList>
            <person name="Gan H.M."/>
            <person name="Gan H.Y."/>
            <person name="Savka M.A."/>
        </authorList>
    </citation>
    <scope>NUCLEOTIDE SEQUENCE [LARGE SCALE GENOMIC DNA]</scope>
    <source>
        <strain evidence="1">NBRC 16415</strain>
    </source>
</reference>
<organism evidence="1 2">
    <name type="scientific">Sphingobium herbicidovorans (strain ATCC 700291 / DSM 11019 / CCUG 56400 / KCTC 2939 / LMG 18315 / NBRC 16415 / MH)</name>
    <name type="common">Sphingomonas herbicidovorans</name>
    <dbReference type="NCBI Taxonomy" id="1219045"/>
    <lineage>
        <taxon>Bacteria</taxon>
        <taxon>Pseudomonadati</taxon>
        <taxon>Pseudomonadota</taxon>
        <taxon>Alphaproteobacteria</taxon>
        <taxon>Sphingomonadales</taxon>
        <taxon>Sphingomonadaceae</taxon>
        <taxon>Sphingobium</taxon>
    </lineage>
</organism>
<name>A0A086PA99_SPHHM</name>
<evidence type="ECO:0000313" key="2">
    <source>
        <dbReference type="Proteomes" id="UP000024284"/>
    </source>
</evidence>
<proteinExistence type="predicted"/>
<dbReference type="RefSeq" id="WP_051908193.1">
    <property type="nucleotide sequence ID" value="NZ_BCZD01000005.1"/>
</dbReference>
<dbReference type="eggNOG" id="ENOG5032SBR">
    <property type="taxonomic scope" value="Bacteria"/>
</dbReference>
<sequence length="571" mass="62434">MTQHIFFSWQIDRLPLTGRNLIERALGDAIAAIKADAEIDPAHRELAIDRDTSGVPGSPPLVETIFAKVDAATAFLSDLTYVATRSDGRLMPNPNVLLEHGWALRALSWRRIISVMNIAHGSPEDHPLPFDLQHFRRPILYNCPDDADEAERRAARVGLALGLRDALRAILNDAVVAAPAAAPAEPHPLDVDLLGKVRDQFPVRLQRFFHDHNFGEPFRRDILNPLYEMNEDWRGARFEFHDRALQAAWAEVRARAEALGNLTGQYLFVLDANIALCSPKTDEDRRRGTQPSTVRAVDEMNKAATAFAGALDAFERVARDRVRVAAGVVAAPPAAAADPWEAAKALLERLGNDEVTGRVPGIVSKPSVKIRLVPAIIAERPRLVPAQVAKAQLQFAPDVHARVATDADGDQWWSADVPRNVGKPNVESRWRTRLVRPGAIEFEATIGSRIDDDPRILVDGRDLEGRIVAGVERLAVCLAEVGLGGPALLAIGFDGVEDVELTRARGGGRLIRRPGFLLPVVELADPLAQPGNQLNEAFDILWQTSGWGDGSPSFGRDIWDGYAGTDDAAAR</sequence>
<evidence type="ECO:0000313" key="1">
    <source>
        <dbReference type="EMBL" id="KFG90317.1"/>
    </source>
</evidence>
<dbReference type="STRING" id="76947.GCA_002080435_01471"/>
<dbReference type="Proteomes" id="UP000024284">
    <property type="component" value="Unassembled WGS sequence"/>
</dbReference>
<protein>
    <submittedName>
        <fullName evidence="1">Uncharacterized protein</fullName>
    </submittedName>
</protein>